<proteinExistence type="predicted"/>
<organism evidence="2 3">
    <name type="scientific">Apiospora marii</name>
    <dbReference type="NCBI Taxonomy" id="335849"/>
    <lineage>
        <taxon>Eukaryota</taxon>
        <taxon>Fungi</taxon>
        <taxon>Dikarya</taxon>
        <taxon>Ascomycota</taxon>
        <taxon>Pezizomycotina</taxon>
        <taxon>Sordariomycetes</taxon>
        <taxon>Xylariomycetidae</taxon>
        <taxon>Amphisphaeriales</taxon>
        <taxon>Apiosporaceae</taxon>
        <taxon>Apiospora</taxon>
    </lineage>
</organism>
<feature type="region of interest" description="Disordered" evidence="1">
    <location>
        <begin position="109"/>
        <end position="163"/>
    </location>
</feature>
<sequence>MENSGGDQLRVWLRNNKEDLDWEKALELLDEVLDETRDTNESADCIEAWMRWAVPRFCSKHISYGFKIARDYGLGDVYMVAWNDTEDGLDEMDADATAKTELVVRQEAMMESRKGVEGRGEGEEGKHGNQKYACSDDGVDSAAEPRDQRGRTAPRGMKSLPERGKCVPMWAPVALVQR</sequence>
<protein>
    <submittedName>
        <fullName evidence="2">Uncharacterized protein</fullName>
    </submittedName>
</protein>
<name>A0ABR1S494_9PEZI</name>
<feature type="compositionally biased region" description="Basic and acidic residues" evidence="1">
    <location>
        <begin position="109"/>
        <end position="127"/>
    </location>
</feature>
<reference evidence="2 3" key="1">
    <citation type="submission" date="2023-01" db="EMBL/GenBank/DDBJ databases">
        <title>Analysis of 21 Apiospora genomes using comparative genomics revels a genus with tremendous synthesis potential of carbohydrate active enzymes and secondary metabolites.</title>
        <authorList>
            <person name="Sorensen T."/>
        </authorList>
    </citation>
    <scope>NUCLEOTIDE SEQUENCE [LARGE SCALE GENOMIC DNA]</scope>
    <source>
        <strain evidence="2 3">CBS 20057</strain>
    </source>
</reference>
<comment type="caution">
    <text evidence="2">The sequence shown here is derived from an EMBL/GenBank/DDBJ whole genome shotgun (WGS) entry which is preliminary data.</text>
</comment>
<evidence type="ECO:0000313" key="3">
    <source>
        <dbReference type="Proteomes" id="UP001396898"/>
    </source>
</evidence>
<dbReference type="Proteomes" id="UP001396898">
    <property type="component" value="Unassembled WGS sequence"/>
</dbReference>
<dbReference type="EMBL" id="JAQQWI010000007">
    <property type="protein sequence ID" value="KAK8026665.1"/>
    <property type="molecule type" value="Genomic_DNA"/>
</dbReference>
<gene>
    <name evidence="2" type="ORF">PG991_003721</name>
</gene>
<keyword evidence="3" id="KW-1185">Reference proteome</keyword>
<evidence type="ECO:0000256" key="1">
    <source>
        <dbReference type="SAM" id="MobiDB-lite"/>
    </source>
</evidence>
<accession>A0ABR1S494</accession>
<evidence type="ECO:0000313" key="2">
    <source>
        <dbReference type="EMBL" id="KAK8026665.1"/>
    </source>
</evidence>